<feature type="region of interest" description="Disordered" evidence="1">
    <location>
        <begin position="96"/>
        <end position="135"/>
    </location>
</feature>
<feature type="compositionally biased region" description="Acidic residues" evidence="1">
    <location>
        <begin position="126"/>
        <end position="135"/>
    </location>
</feature>
<proteinExistence type="predicted"/>
<sequence length="135" mass="14665">MLSLLECLGWVSALRAAAPSGQRGGCNACFLHSFLGRARCLLPFACLTLLLSNPPGLHPVGASPSPLLLRISRPLSALSQCLRWRLNSRDRCWGKTRGDVSRQPKPRWVEWGEESQQSAGGGGACGEEEMSFWDG</sequence>
<evidence type="ECO:0008006" key="5">
    <source>
        <dbReference type="Google" id="ProtNLM"/>
    </source>
</evidence>
<feature type="chain" id="PRO_5043787357" description="Secreted protein" evidence="2">
    <location>
        <begin position="17"/>
        <end position="135"/>
    </location>
</feature>
<dbReference type="EMBL" id="JANPWB010000013">
    <property type="protein sequence ID" value="KAJ1110432.1"/>
    <property type="molecule type" value="Genomic_DNA"/>
</dbReference>
<gene>
    <name evidence="3" type="ORF">NDU88_007783</name>
</gene>
<dbReference type="Proteomes" id="UP001066276">
    <property type="component" value="Chromosome 9"/>
</dbReference>
<feature type="signal peptide" evidence="2">
    <location>
        <begin position="1"/>
        <end position="16"/>
    </location>
</feature>
<keyword evidence="2" id="KW-0732">Signal</keyword>
<protein>
    <recommendedName>
        <fullName evidence="5">Secreted protein</fullName>
    </recommendedName>
</protein>
<evidence type="ECO:0000313" key="3">
    <source>
        <dbReference type="EMBL" id="KAJ1110432.1"/>
    </source>
</evidence>
<accession>A0AAV7N7B5</accession>
<evidence type="ECO:0000256" key="1">
    <source>
        <dbReference type="SAM" id="MobiDB-lite"/>
    </source>
</evidence>
<evidence type="ECO:0000313" key="4">
    <source>
        <dbReference type="Proteomes" id="UP001066276"/>
    </source>
</evidence>
<name>A0AAV7N7B5_PLEWA</name>
<evidence type="ECO:0000256" key="2">
    <source>
        <dbReference type="SAM" id="SignalP"/>
    </source>
</evidence>
<comment type="caution">
    <text evidence="3">The sequence shown here is derived from an EMBL/GenBank/DDBJ whole genome shotgun (WGS) entry which is preliminary data.</text>
</comment>
<keyword evidence="4" id="KW-1185">Reference proteome</keyword>
<dbReference type="AlphaFoldDB" id="A0AAV7N7B5"/>
<feature type="compositionally biased region" description="Basic and acidic residues" evidence="1">
    <location>
        <begin position="96"/>
        <end position="110"/>
    </location>
</feature>
<reference evidence="3" key="1">
    <citation type="journal article" date="2022" name="bioRxiv">
        <title>Sequencing and chromosome-scale assembly of the giantPleurodeles waltlgenome.</title>
        <authorList>
            <person name="Brown T."/>
            <person name="Elewa A."/>
            <person name="Iarovenko S."/>
            <person name="Subramanian E."/>
            <person name="Araus A.J."/>
            <person name="Petzold A."/>
            <person name="Susuki M."/>
            <person name="Suzuki K.-i.T."/>
            <person name="Hayashi T."/>
            <person name="Toyoda A."/>
            <person name="Oliveira C."/>
            <person name="Osipova E."/>
            <person name="Leigh N.D."/>
            <person name="Simon A."/>
            <person name="Yun M.H."/>
        </authorList>
    </citation>
    <scope>NUCLEOTIDE SEQUENCE</scope>
    <source>
        <strain evidence="3">20211129_DDA</strain>
        <tissue evidence="3">Liver</tissue>
    </source>
</reference>
<organism evidence="3 4">
    <name type="scientific">Pleurodeles waltl</name>
    <name type="common">Iberian ribbed newt</name>
    <dbReference type="NCBI Taxonomy" id="8319"/>
    <lineage>
        <taxon>Eukaryota</taxon>
        <taxon>Metazoa</taxon>
        <taxon>Chordata</taxon>
        <taxon>Craniata</taxon>
        <taxon>Vertebrata</taxon>
        <taxon>Euteleostomi</taxon>
        <taxon>Amphibia</taxon>
        <taxon>Batrachia</taxon>
        <taxon>Caudata</taxon>
        <taxon>Salamandroidea</taxon>
        <taxon>Salamandridae</taxon>
        <taxon>Pleurodelinae</taxon>
        <taxon>Pleurodeles</taxon>
    </lineage>
</organism>